<dbReference type="RefSeq" id="WP_340269327.1">
    <property type="nucleotide sequence ID" value="NZ_JBBEOG010000004.1"/>
</dbReference>
<protein>
    <submittedName>
        <fullName evidence="3">DUF4235 domain-containing protein</fullName>
    </submittedName>
</protein>
<proteinExistence type="predicted"/>
<dbReference type="EMBL" id="JBHSLD010000009">
    <property type="protein sequence ID" value="MFC5381441.1"/>
    <property type="molecule type" value="Genomic_DNA"/>
</dbReference>
<organism evidence="3 4">
    <name type="scientific">Aquipuribacter nitratireducens</name>
    <dbReference type="NCBI Taxonomy" id="650104"/>
    <lineage>
        <taxon>Bacteria</taxon>
        <taxon>Bacillati</taxon>
        <taxon>Actinomycetota</taxon>
        <taxon>Actinomycetes</taxon>
        <taxon>Micrococcales</taxon>
        <taxon>Intrasporangiaceae</taxon>
        <taxon>Aquipuribacter</taxon>
    </lineage>
</organism>
<keyword evidence="2" id="KW-0472">Membrane</keyword>
<reference evidence="4" key="1">
    <citation type="journal article" date="2019" name="Int. J. Syst. Evol. Microbiol.">
        <title>The Global Catalogue of Microorganisms (GCM) 10K type strain sequencing project: providing services to taxonomists for standard genome sequencing and annotation.</title>
        <authorList>
            <consortium name="The Broad Institute Genomics Platform"/>
            <consortium name="The Broad Institute Genome Sequencing Center for Infectious Disease"/>
            <person name="Wu L."/>
            <person name="Ma J."/>
        </authorList>
    </citation>
    <scope>NUCLEOTIDE SEQUENCE [LARGE SCALE GENOMIC DNA]</scope>
    <source>
        <strain evidence="4">CCUG 43114</strain>
    </source>
</reference>
<evidence type="ECO:0000313" key="4">
    <source>
        <dbReference type="Proteomes" id="UP001596122"/>
    </source>
</evidence>
<comment type="caution">
    <text evidence="3">The sequence shown here is derived from an EMBL/GenBank/DDBJ whole genome shotgun (WGS) entry which is preliminary data.</text>
</comment>
<sequence>MPTFAWKLMSIAFRFAALAVVNKVLLVTWKAVTGREAPEEPESPEVRAVEALVFAAISGAAVTVIRTMATRQVAARTAKKGNQLPEAMQTPYTGDETRPRRRR</sequence>
<dbReference type="InterPro" id="IPR025329">
    <property type="entry name" value="DUF4235"/>
</dbReference>
<name>A0ABW0GTA5_9MICO</name>
<dbReference type="Proteomes" id="UP001596122">
    <property type="component" value="Unassembled WGS sequence"/>
</dbReference>
<accession>A0ABW0GTA5</accession>
<keyword evidence="4" id="KW-1185">Reference proteome</keyword>
<feature type="transmembrane region" description="Helical" evidence="2">
    <location>
        <begin position="12"/>
        <end position="31"/>
    </location>
</feature>
<dbReference type="Pfam" id="PF14019">
    <property type="entry name" value="DUF4235"/>
    <property type="match status" value="1"/>
</dbReference>
<evidence type="ECO:0000256" key="1">
    <source>
        <dbReference type="SAM" id="MobiDB-lite"/>
    </source>
</evidence>
<evidence type="ECO:0000256" key="2">
    <source>
        <dbReference type="SAM" id="Phobius"/>
    </source>
</evidence>
<keyword evidence="2" id="KW-1133">Transmembrane helix</keyword>
<feature type="transmembrane region" description="Helical" evidence="2">
    <location>
        <begin position="51"/>
        <end position="69"/>
    </location>
</feature>
<keyword evidence="2" id="KW-0812">Transmembrane</keyword>
<gene>
    <name evidence="3" type="ORF">ACFPJ6_11615</name>
</gene>
<evidence type="ECO:0000313" key="3">
    <source>
        <dbReference type="EMBL" id="MFC5381441.1"/>
    </source>
</evidence>
<feature type="region of interest" description="Disordered" evidence="1">
    <location>
        <begin position="75"/>
        <end position="103"/>
    </location>
</feature>